<keyword evidence="3" id="KW-1185">Reference proteome</keyword>
<protein>
    <recommendedName>
        <fullName evidence="1">C2H2-type domain-containing protein</fullName>
    </recommendedName>
</protein>
<accession>A0A8I2Z340</accession>
<dbReference type="Gene3D" id="3.30.160.60">
    <property type="entry name" value="Classic Zinc Finger"/>
    <property type="match status" value="1"/>
</dbReference>
<reference evidence="2" key="1">
    <citation type="submission" date="2021-03" db="EMBL/GenBank/DDBJ databases">
        <title>Evolutionary innovations through gain and loss of genes in the ectomycorrhizal Boletales.</title>
        <authorList>
            <person name="Wu G."/>
            <person name="Miyauchi S."/>
            <person name="Morin E."/>
            <person name="Yang Z.-L."/>
            <person name="Xu J."/>
            <person name="Martin F.M."/>
        </authorList>
    </citation>
    <scope>NUCLEOTIDE SEQUENCE</scope>
    <source>
        <strain evidence="2">BR01</strain>
    </source>
</reference>
<comment type="caution">
    <text evidence="2">The sequence shown here is derived from an EMBL/GenBank/DDBJ whole genome shotgun (WGS) entry which is preliminary data.</text>
</comment>
<organism evidence="2 3">
    <name type="scientific">Boletus reticuloceps</name>
    <dbReference type="NCBI Taxonomy" id="495285"/>
    <lineage>
        <taxon>Eukaryota</taxon>
        <taxon>Fungi</taxon>
        <taxon>Dikarya</taxon>
        <taxon>Basidiomycota</taxon>
        <taxon>Agaricomycotina</taxon>
        <taxon>Agaricomycetes</taxon>
        <taxon>Agaricomycetidae</taxon>
        <taxon>Boletales</taxon>
        <taxon>Boletineae</taxon>
        <taxon>Boletaceae</taxon>
        <taxon>Boletoideae</taxon>
        <taxon>Boletus</taxon>
    </lineage>
</organism>
<feature type="domain" description="C2H2-type" evidence="1">
    <location>
        <begin position="24"/>
        <end position="46"/>
    </location>
</feature>
<evidence type="ECO:0000313" key="2">
    <source>
        <dbReference type="EMBL" id="KAG6381562.1"/>
    </source>
</evidence>
<dbReference type="SMART" id="SM00355">
    <property type="entry name" value="ZnF_C2H2"/>
    <property type="match status" value="3"/>
</dbReference>
<dbReference type="Proteomes" id="UP000683000">
    <property type="component" value="Unassembled WGS sequence"/>
</dbReference>
<dbReference type="PROSITE" id="PS00028">
    <property type="entry name" value="ZINC_FINGER_C2H2_1"/>
    <property type="match status" value="2"/>
</dbReference>
<sequence length="278" mass="31646">MSKDTLSKEEIIHLAHNVIQTMQCEWEECAITLNSWDSLAKHLRRHCSRVKQQNGIYYCSYSRCSGRLHSSLAALKTHMELSHLSRVALPCPARGCEEVFIRVQQLPSHFEHVHRELLDIRVSVNAFAPLARLARPRRLQRLPPLPRHEIRVSSFLPSVSMPSVRREHSQASASQTMSRKWSRLNVQDQEGESDENPIAFGNLPVQLQDILAPLVVDTEVRTKLPFARQPLLSRPQPAIHPPIRSNEPEQTILYSTFKPMVDKLVADGTLAEHKEGGM</sequence>
<proteinExistence type="predicted"/>
<dbReference type="AlphaFoldDB" id="A0A8I2Z340"/>
<name>A0A8I2Z340_9AGAM</name>
<gene>
    <name evidence="2" type="ORF">JVT61DRAFT_155</name>
</gene>
<dbReference type="InterPro" id="IPR013087">
    <property type="entry name" value="Znf_C2H2_type"/>
</dbReference>
<feature type="domain" description="C2H2-type" evidence="1">
    <location>
        <begin position="91"/>
        <end position="114"/>
    </location>
</feature>
<dbReference type="EMBL" id="JAGFBS010000001">
    <property type="protein sequence ID" value="KAG6381562.1"/>
    <property type="molecule type" value="Genomic_DNA"/>
</dbReference>
<evidence type="ECO:0000313" key="3">
    <source>
        <dbReference type="Proteomes" id="UP000683000"/>
    </source>
</evidence>
<evidence type="ECO:0000259" key="1">
    <source>
        <dbReference type="PROSITE" id="PS00028"/>
    </source>
</evidence>
<dbReference type="OrthoDB" id="2576496at2759"/>